<dbReference type="InterPro" id="IPR001810">
    <property type="entry name" value="F-box_dom"/>
</dbReference>
<dbReference type="OrthoDB" id="2095648at2759"/>
<sequence>MASSSSSEPAVEETRNWLELPPELMAMILHRLGAIDILTVAQKVCMTWRNICKEPAMWRTIDMQNLGDLWDMEYDLEIMARHAINRSCGQLVDINVEYFGTDELLQYITDRTSHLRRLQLVCCYSVSGEGLSEAAKKLPLLEELHLYYCSLSKEAIETVGRCCPLLKSFKLNDKGFIHPHIESDEEALAIAENMPELRHLQLFGNKMTNQGLQAILDGCPHLESLDLRQCFNVSLVVNVGKRLSEQIKDLWRPYDSTADYGFDSQIHDHESSDEDYPSGFSDTDFLSDNDEYYEFSGASDFSDYEGLFYD</sequence>
<protein>
    <recommendedName>
        <fullName evidence="1">F-box domain-containing protein</fullName>
    </recommendedName>
</protein>
<dbReference type="CDD" id="cd22164">
    <property type="entry name" value="F-box_AtSKIP19-like"/>
    <property type="match status" value="1"/>
</dbReference>
<dbReference type="SUPFAM" id="SSF81383">
    <property type="entry name" value="F-box domain"/>
    <property type="match status" value="1"/>
</dbReference>
<reference evidence="2 3" key="1">
    <citation type="submission" date="2019-09" db="EMBL/GenBank/DDBJ databases">
        <title>A chromosome-level genome assembly of the Chinese tupelo Nyssa sinensis.</title>
        <authorList>
            <person name="Yang X."/>
            <person name="Kang M."/>
            <person name="Yang Y."/>
            <person name="Xiong H."/>
            <person name="Wang M."/>
            <person name="Zhang Z."/>
            <person name="Wang Z."/>
            <person name="Wu H."/>
            <person name="Ma T."/>
            <person name="Liu J."/>
            <person name="Xi Z."/>
        </authorList>
    </citation>
    <scope>NUCLEOTIDE SEQUENCE [LARGE SCALE GENOMIC DNA]</scope>
    <source>
        <strain evidence="2">J267</strain>
        <tissue evidence="2">Leaf</tissue>
    </source>
</reference>
<evidence type="ECO:0000259" key="1">
    <source>
        <dbReference type="PROSITE" id="PS50181"/>
    </source>
</evidence>
<gene>
    <name evidence="2" type="ORF">F0562_013705</name>
</gene>
<organism evidence="2 3">
    <name type="scientific">Nyssa sinensis</name>
    <dbReference type="NCBI Taxonomy" id="561372"/>
    <lineage>
        <taxon>Eukaryota</taxon>
        <taxon>Viridiplantae</taxon>
        <taxon>Streptophyta</taxon>
        <taxon>Embryophyta</taxon>
        <taxon>Tracheophyta</taxon>
        <taxon>Spermatophyta</taxon>
        <taxon>Magnoliopsida</taxon>
        <taxon>eudicotyledons</taxon>
        <taxon>Gunneridae</taxon>
        <taxon>Pentapetalae</taxon>
        <taxon>asterids</taxon>
        <taxon>Cornales</taxon>
        <taxon>Nyssaceae</taxon>
        <taxon>Nyssa</taxon>
    </lineage>
</organism>
<proteinExistence type="predicted"/>
<dbReference type="SUPFAM" id="SSF52047">
    <property type="entry name" value="RNI-like"/>
    <property type="match status" value="1"/>
</dbReference>
<dbReference type="Pfam" id="PF12937">
    <property type="entry name" value="F-box-like"/>
    <property type="match status" value="1"/>
</dbReference>
<dbReference type="SMART" id="SM00367">
    <property type="entry name" value="LRR_CC"/>
    <property type="match status" value="5"/>
</dbReference>
<dbReference type="InterPro" id="IPR055411">
    <property type="entry name" value="LRR_FXL15/At3g58940/PEG3-like"/>
</dbReference>
<dbReference type="SMART" id="SM00256">
    <property type="entry name" value="FBOX"/>
    <property type="match status" value="1"/>
</dbReference>
<evidence type="ECO:0000313" key="3">
    <source>
        <dbReference type="Proteomes" id="UP000325577"/>
    </source>
</evidence>
<dbReference type="InterPro" id="IPR006553">
    <property type="entry name" value="Leu-rich_rpt_Cys-con_subtyp"/>
</dbReference>
<dbReference type="AlphaFoldDB" id="A0A5J4ZLC2"/>
<dbReference type="InterPro" id="IPR032675">
    <property type="entry name" value="LRR_dom_sf"/>
</dbReference>
<dbReference type="Gene3D" id="1.20.1280.50">
    <property type="match status" value="1"/>
</dbReference>
<dbReference type="PANTHER" id="PTHR38926:SF2">
    <property type="entry name" value="F-BOX_LRR-REPEAT PROTEIN 21-RELATED"/>
    <property type="match status" value="1"/>
</dbReference>
<keyword evidence="3" id="KW-1185">Reference proteome</keyword>
<dbReference type="InterPro" id="IPR036047">
    <property type="entry name" value="F-box-like_dom_sf"/>
</dbReference>
<feature type="domain" description="F-box" evidence="1">
    <location>
        <begin position="14"/>
        <end position="61"/>
    </location>
</feature>
<dbReference type="Pfam" id="PF24758">
    <property type="entry name" value="LRR_At5g56370"/>
    <property type="match status" value="2"/>
</dbReference>
<dbReference type="Proteomes" id="UP000325577">
    <property type="component" value="Linkage Group LG6"/>
</dbReference>
<dbReference type="EMBL" id="CM018049">
    <property type="protein sequence ID" value="KAA8519420.1"/>
    <property type="molecule type" value="Genomic_DNA"/>
</dbReference>
<evidence type="ECO:0000313" key="2">
    <source>
        <dbReference type="EMBL" id="KAA8519420.1"/>
    </source>
</evidence>
<dbReference type="PANTHER" id="PTHR38926">
    <property type="entry name" value="F-BOX DOMAIN CONTAINING PROTEIN, EXPRESSED"/>
    <property type="match status" value="1"/>
</dbReference>
<dbReference type="PROSITE" id="PS50181">
    <property type="entry name" value="FBOX"/>
    <property type="match status" value="1"/>
</dbReference>
<name>A0A5J4ZLC2_9ASTE</name>
<accession>A0A5J4ZLC2</accession>
<dbReference type="Gene3D" id="3.80.10.10">
    <property type="entry name" value="Ribonuclease Inhibitor"/>
    <property type="match status" value="1"/>
</dbReference>